<dbReference type="EMBL" id="FLYE01000005">
    <property type="protein sequence ID" value="SCA55861.1"/>
    <property type="molecule type" value="Genomic_DNA"/>
</dbReference>
<keyword evidence="2" id="KW-1185">Reference proteome</keyword>
<evidence type="ECO:0000313" key="2">
    <source>
        <dbReference type="Proteomes" id="UP000231658"/>
    </source>
</evidence>
<dbReference type="STRING" id="1867952.MTBPR1_130057"/>
<dbReference type="OrthoDB" id="9859173at2"/>
<organism evidence="1 2">
    <name type="scientific">Candidatus Terasakiella magnetica</name>
    <dbReference type="NCBI Taxonomy" id="1867952"/>
    <lineage>
        <taxon>Bacteria</taxon>
        <taxon>Pseudomonadati</taxon>
        <taxon>Pseudomonadota</taxon>
        <taxon>Alphaproteobacteria</taxon>
        <taxon>Rhodospirillales</taxon>
        <taxon>Terasakiellaceae</taxon>
        <taxon>Terasakiella</taxon>
    </lineage>
</organism>
<dbReference type="RefSeq" id="WP_069186561.1">
    <property type="nucleotide sequence ID" value="NZ_FLYE01000005.1"/>
</dbReference>
<dbReference type="Proteomes" id="UP000231658">
    <property type="component" value="Unassembled WGS sequence"/>
</dbReference>
<evidence type="ECO:0000313" key="1">
    <source>
        <dbReference type="EMBL" id="SCA55861.1"/>
    </source>
</evidence>
<protein>
    <submittedName>
        <fullName evidence="1">Uncharacterized protein</fullName>
    </submittedName>
</protein>
<proteinExistence type="predicted"/>
<reference evidence="1 2" key="1">
    <citation type="submission" date="2016-07" db="EMBL/GenBank/DDBJ databases">
        <authorList>
            <person name="Lefevre C.T."/>
        </authorList>
    </citation>
    <scope>NUCLEOTIDE SEQUENCE [LARGE SCALE GENOMIC DNA]</scope>
    <source>
        <strain evidence="1">PR1</strain>
    </source>
</reference>
<accession>A0A1C3RF28</accession>
<dbReference type="AlphaFoldDB" id="A0A1C3RF28"/>
<name>A0A1C3RF28_9PROT</name>
<sequence length="104" mass="11795">MMIPAQTTKELLESLHGELITREGEPDYARYNVMETLDKRFCSFCNLIANAEDDLSIILSLIDKDPDCKDHSPLRKLQALVDYVEIACAIYASEPKKPVNTILH</sequence>
<gene>
    <name evidence="1" type="ORF">MTBPR1_130057</name>
</gene>